<dbReference type="InterPro" id="IPR045051">
    <property type="entry name" value="SBT"/>
</dbReference>
<dbReference type="GO" id="GO:0006508">
    <property type="term" value="P:proteolysis"/>
    <property type="evidence" value="ECO:0007669"/>
    <property type="project" value="InterPro"/>
</dbReference>
<evidence type="ECO:0000313" key="3">
    <source>
        <dbReference type="EMBL" id="TVU41286.1"/>
    </source>
</evidence>
<proteinExistence type="inferred from homology"/>
<evidence type="ECO:0008006" key="5">
    <source>
        <dbReference type="Google" id="ProtNLM"/>
    </source>
</evidence>
<accession>A0A5J9W061</accession>
<dbReference type="OrthoDB" id="2014869at2759"/>
<feature type="non-terminal residue" evidence="3">
    <location>
        <position position="1"/>
    </location>
</feature>
<dbReference type="Gene3D" id="3.40.50.200">
    <property type="entry name" value="Peptidase S8/S53 domain"/>
    <property type="match status" value="1"/>
</dbReference>
<keyword evidence="2" id="KW-0732">Signal</keyword>
<comment type="similarity">
    <text evidence="1">Belongs to the peptidase S8 family.</text>
</comment>
<name>A0A5J9W061_9POAL</name>
<dbReference type="EMBL" id="RWGY01000007">
    <property type="protein sequence ID" value="TVU41286.1"/>
    <property type="molecule type" value="Genomic_DNA"/>
</dbReference>
<organism evidence="3 4">
    <name type="scientific">Eragrostis curvula</name>
    <name type="common">weeping love grass</name>
    <dbReference type="NCBI Taxonomy" id="38414"/>
    <lineage>
        <taxon>Eukaryota</taxon>
        <taxon>Viridiplantae</taxon>
        <taxon>Streptophyta</taxon>
        <taxon>Embryophyta</taxon>
        <taxon>Tracheophyta</taxon>
        <taxon>Spermatophyta</taxon>
        <taxon>Magnoliopsida</taxon>
        <taxon>Liliopsida</taxon>
        <taxon>Poales</taxon>
        <taxon>Poaceae</taxon>
        <taxon>PACMAD clade</taxon>
        <taxon>Chloridoideae</taxon>
        <taxon>Eragrostideae</taxon>
        <taxon>Eragrostidinae</taxon>
        <taxon>Eragrostis</taxon>
    </lineage>
</organism>
<dbReference type="SUPFAM" id="SSF52743">
    <property type="entry name" value="Subtilisin-like"/>
    <property type="match status" value="1"/>
</dbReference>
<evidence type="ECO:0000256" key="1">
    <source>
        <dbReference type="ARBA" id="ARBA00011073"/>
    </source>
</evidence>
<dbReference type="Proteomes" id="UP000324897">
    <property type="component" value="Chromosome 4"/>
</dbReference>
<dbReference type="AlphaFoldDB" id="A0A5J9W061"/>
<keyword evidence="4" id="KW-1185">Reference proteome</keyword>
<protein>
    <recommendedName>
        <fullName evidence="5">Peptidase S8/S53 domain-containing protein</fullName>
    </recommendedName>
</protein>
<dbReference type="Gramene" id="TVU41286">
    <property type="protein sequence ID" value="TVU41286"/>
    <property type="gene ID" value="EJB05_14789"/>
</dbReference>
<dbReference type="PANTHER" id="PTHR10795">
    <property type="entry name" value="PROPROTEIN CONVERTASE SUBTILISIN/KEXIN"/>
    <property type="match status" value="1"/>
</dbReference>
<evidence type="ECO:0000256" key="2">
    <source>
        <dbReference type="ARBA" id="ARBA00022729"/>
    </source>
</evidence>
<evidence type="ECO:0000313" key="4">
    <source>
        <dbReference type="Proteomes" id="UP000324897"/>
    </source>
</evidence>
<comment type="caution">
    <text evidence="3">The sequence shown here is derived from an EMBL/GenBank/DDBJ whole genome shotgun (WGS) entry which is preliminary data.</text>
</comment>
<reference evidence="3 4" key="1">
    <citation type="journal article" date="2019" name="Sci. Rep.">
        <title>A high-quality genome of Eragrostis curvula grass provides insights into Poaceae evolution and supports new strategies to enhance forage quality.</title>
        <authorList>
            <person name="Carballo J."/>
            <person name="Santos B.A.C.M."/>
            <person name="Zappacosta D."/>
            <person name="Garbus I."/>
            <person name="Selva J.P."/>
            <person name="Gallo C.A."/>
            <person name="Diaz A."/>
            <person name="Albertini E."/>
            <person name="Caccamo M."/>
            <person name="Echenique V."/>
        </authorList>
    </citation>
    <scope>NUCLEOTIDE SEQUENCE [LARGE SCALE GENOMIC DNA]</scope>
    <source>
        <strain evidence="4">cv. Victoria</strain>
        <tissue evidence="3">Leaf</tissue>
    </source>
</reference>
<gene>
    <name evidence="3" type="ORF">EJB05_14789</name>
</gene>
<dbReference type="GO" id="GO:0004252">
    <property type="term" value="F:serine-type endopeptidase activity"/>
    <property type="evidence" value="ECO:0007669"/>
    <property type="project" value="InterPro"/>
</dbReference>
<sequence>MEGVVSVFPSRTYRPLTTRSWDFLGFPKTVKRSLPMEGDVIVGMFDTGVWPDSPSFSDEGFGPPPSRWKGTCHNFTCNKSSITDG</sequence>
<dbReference type="InterPro" id="IPR036852">
    <property type="entry name" value="Peptidase_S8/S53_dom_sf"/>
</dbReference>